<organism evidence="8 9">
    <name type="scientific">Camellia sinensis</name>
    <name type="common">Tea plant</name>
    <name type="synonym">Thea sinensis</name>
    <dbReference type="NCBI Taxonomy" id="4442"/>
    <lineage>
        <taxon>Eukaryota</taxon>
        <taxon>Viridiplantae</taxon>
        <taxon>Streptophyta</taxon>
        <taxon>Embryophyta</taxon>
        <taxon>Tracheophyta</taxon>
        <taxon>Spermatophyta</taxon>
        <taxon>Magnoliopsida</taxon>
        <taxon>eudicotyledons</taxon>
        <taxon>Gunneridae</taxon>
        <taxon>Pentapetalae</taxon>
        <taxon>asterids</taxon>
        <taxon>Ericales</taxon>
        <taxon>Theaceae</taxon>
        <taxon>Camellia</taxon>
    </lineage>
</organism>
<protein>
    <recommendedName>
        <fullName evidence="7">Telomere-associated protein Rif1 N-terminal domain-containing protein</fullName>
    </recommendedName>
</protein>
<dbReference type="PANTHER" id="PTHR22928:SF3">
    <property type="entry name" value="TELOMERE-ASSOCIATED PROTEIN RIF1"/>
    <property type="match status" value="1"/>
</dbReference>
<comment type="subcellular location">
    <subcellularLocation>
        <location evidence="2">Chromosome</location>
        <location evidence="2">Telomere</location>
    </subcellularLocation>
    <subcellularLocation>
        <location evidence="1">Nucleus</location>
    </subcellularLocation>
</comment>
<dbReference type="InterPro" id="IPR022031">
    <property type="entry name" value="Rif1_N"/>
</dbReference>
<gene>
    <name evidence="8" type="ORF">HYC85_026054</name>
</gene>
<evidence type="ECO:0000256" key="6">
    <source>
        <dbReference type="ARBA" id="ARBA00023306"/>
    </source>
</evidence>
<keyword evidence="9" id="KW-1185">Reference proteome</keyword>
<dbReference type="Proteomes" id="UP000593564">
    <property type="component" value="Unassembled WGS sequence"/>
</dbReference>
<keyword evidence="3" id="KW-0158">Chromosome</keyword>
<dbReference type="GO" id="GO:0000723">
    <property type="term" value="P:telomere maintenance"/>
    <property type="evidence" value="ECO:0007669"/>
    <property type="project" value="TreeGrafter"/>
</dbReference>
<evidence type="ECO:0000256" key="2">
    <source>
        <dbReference type="ARBA" id="ARBA00004574"/>
    </source>
</evidence>
<feature type="domain" description="Telomere-associated protein Rif1 N-terminal" evidence="7">
    <location>
        <begin position="75"/>
        <end position="153"/>
    </location>
</feature>
<dbReference type="GO" id="GO:0000781">
    <property type="term" value="C:chromosome, telomeric region"/>
    <property type="evidence" value="ECO:0007669"/>
    <property type="project" value="UniProtKB-SubCell"/>
</dbReference>
<dbReference type="AlphaFoldDB" id="A0A7J7G3N3"/>
<keyword evidence="6" id="KW-0131">Cell cycle</keyword>
<keyword evidence="5" id="KW-0539">Nucleus</keyword>
<keyword evidence="4" id="KW-0779">Telomere</keyword>
<evidence type="ECO:0000256" key="5">
    <source>
        <dbReference type="ARBA" id="ARBA00023242"/>
    </source>
</evidence>
<evidence type="ECO:0000256" key="4">
    <source>
        <dbReference type="ARBA" id="ARBA00022895"/>
    </source>
</evidence>
<dbReference type="PANTHER" id="PTHR22928">
    <property type="entry name" value="TELOMERE-ASSOCIATED PROTEIN RIF1"/>
    <property type="match status" value="1"/>
</dbReference>
<reference evidence="8 9" key="2">
    <citation type="submission" date="2020-07" db="EMBL/GenBank/DDBJ databases">
        <title>Genome assembly of wild tea tree DASZ reveals pedigree and selection history of tea varieties.</title>
        <authorList>
            <person name="Zhang W."/>
        </authorList>
    </citation>
    <scope>NUCLEOTIDE SEQUENCE [LARGE SCALE GENOMIC DNA]</scope>
    <source>
        <strain evidence="9">cv. G240</strain>
        <tissue evidence="8">Leaf</tissue>
    </source>
</reference>
<dbReference type="EMBL" id="JACBKZ010000013">
    <property type="protein sequence ID" value="KAF5934925.1"/>
    <property type="molecule type" value="Genomic_DNA"/>
</dbReference>
<dbReference type="GO" id="GO:0005634">
    <property type="term" value="C:nucleus"/>
    <property type="evidence" value="ECO:0007669"/>
    <property type="project" value="UniProtKB-SubCell"/>
</dbReference>
<evidence type="ECO:0000313" key="9">
    <source>
        <dbReference type="Proteomes" id="UP000593564"/>
    </source>
</evidence>
<proteinExistence type="predicted"/>
<name>A0A7J7G3N3_CAMSI</name>
<evidence type="ECO:0000259" key="7">
    <source>
        <dbReference type="Pfam" id="PF12231"/>
    </source>
</evidence>
<comment type="caution">
    <text evidence="8">The sequence shown here is derived from an EMBL/GenBank/DDBJ whole genome shotgun (WGS) entry which is preliminary data.</text>
</comment>
<accession>A0A7J7G3N3</accession>
<evidence type="ECO:0000313" key="8">
    <source>
        <dbReference type="EMBL" id="KAF5934925.1"/>
    </source>
</evidence>
<reference evidence="9" key="1">
    <citation type="journal article" date="2020" name="Nat. Commun.">
        <title>Genome assembly of wild tea tree DASZ reveals pedigree and selection history of tea varieties.</title>
        <authorList>
            <person name="Zhang W."/>
            <person name="Zhang Y."/>
            <person name="Qiu H."/>
            <person name="Guo Y."/>
            <person name="Wan H."/>
            <person name="Zhang X."/>
            <person name="Scossa F."/>
            <person name="Alseekh S."/>
            <person name="Zhang Q."/>
            <person name="Wang P."/>
            <person name="Xu L."/>
            <person name="Schmidt M.H."/>
            <person name="Jia X."/>
            <person name="Li D."/>
            <person name="Zhu A."/>
            <person name="Guo F."/>
            <person name="Chen W."/>
            <person name="Ni D."/>
            <person name="Usadel B."/>
            <person name="Fernie A.R."/>
            <person name="Wen W."/>
        </authorList>
    </citation>
    <scope>NUCLEOTIDE SEQUENCE [LARGE SCALE GENOMIC DNA]</scope>
    <source>
        <strain evidence="9">cv. G240</strain>
    </source>
</reference>
<evidence type="ECO:0000256" key="1">
    <source>
        <dbReference type="ARBA" id="ARBA00004123"/>
    </source>
</evidence>
<evidence type="ECO:0000256" key="3">
    <source>
        <dbReference type="ARBA" id="ARBA00022454"/>
    </source>
</evidence>
<sequence length="164" mass="18243">MFLTTLSSNSSFPLTRSKSFFSSSQQQKLILVGIPWVENFASTLLALICLLELVGWHKYWHKTLTKGRENSETKDVVLGIAGDDANLIVDSLTKVIITTRMKSVCNLGVWCISIQQFDASYLTPSFHSLLRAIVHALDNPIGSLSTTFEAIQSSVWLISCKITF</sequence>
<dbReference type="Pfam" id="PF12231">
    <property type="entry name" value="Rif1_N"/>
    <property type="match status" value="1"/>
</dbReference>